<dbReference type="EMBL" id="JALJOT010000009">
    <property type="protein sequence ID" value="KAK9907320.1"/>
    <property type="molecule type" value="Genomic_DNA"/>
</dbReference>
<sequence>MQRNAAKCQRMALAVVEDPSAGEAGESVALMSGWRVTRTQRTSGRSALQYDYYYHPPEDFVAIGRHQQRYRSLREVARAHGLGQSDDAHDLPAKTVPAKRRCSSVWGG</sequence>
<evidence type="ECO:0000313" key="2">
    <source>
        <dbReference type="Proteomes" id="UP001491310"/>
    </source>
</evidence>
<reference evidence="1 2" key="1">
    <citation type="journal article" date="2024" name="Nat. Commun.">
        <title>Phylogenomics reveals the evolutionary origins of lichenization in chlorophyte algae.</title>
        <authorList>
            <person name="Puginier C."/>
            <person name="Libourel C."/>
            <person name="Otte J."/>
            <person name="Skaloud P."/>
            <person name="Haon M."/>
            <person name="Grisel S."/>
            <person name="Petersen M."/>
            <person name="Berrin J.G."/>
            <person name="Delaux P.M."/>
            <person name="Dal Grande F."/>
            <person name="Keller J."/>
        </authorList>
    </citation>
    <scope>NUCLEOTIDE SEQUENCE [LARGE SCALE GENOMIC DNA]</scope>
    <source>
        <strain evidence="1 2">SAG 216-7</strain>
    </source>
</reference>
<name>A0ABR2YKF6_9CHLO</name>
<accession>A0ABR2YKF6</accession>
<organism evidence="1 2">
    <name type="scientific">Coccomyxa subellipsoidea</name>
    <dbReference type="NCBI Taxonomy" id="248742"/>
    <lineage>
        <taxon>Eukaryota</taxon>
        <taxon>Viridiplantae</taxon>
        <taxon>Chlorophyta</taxon>
        <taxon>core chlorophytes</taxon>
        <taxon>Trebouxiophyceae</taxon>
        <taxon>Trebouxiophyceae incertae sedis</taxon>
        <taxon>Coccomyxaceae</taxon>
        <taxon>Coccomyxa</taxon>
    </lineage>
</organism>
<keyword evidence="2" id="KW-1185">Reference proteome</keyword>
<evidence type="ECO:0000313" key="1">
    <source>
        <dbReference type="EMBL" id="KAK9907320.1"/>
    </source>
</evidence>
<dbReference type="Gene3D" id="3.30.890.10">
    <property type="entry name" value="Methyl-cpg-binding Protein 2, Chain A"/>
    <property type="match status" value="1"/>
</dbReference>
<dbReference type="Proteomes" id="UP001491310">
    <property type="component" value="Unassembled WGS sequence"/>
</dbReference>
<gene>
    <name evidence="1" type="ORF">WJX75_001405</name>
</gene>
<comment type="caution">
    <text evidence="1">The sequence shown here is derived from an EMBL/GenBank/DDBJ whole genome shotgun (WGS) entry which is preliminary data.</text>
</comment>
<protein>
    <submittedName>
        <fullName evidence="1">Uncharacterized protein</fullName>
    </submittedName>
</protein>
<proteinExistence type="predicted"/>